<dbReference type="Proteomes" id="UP001302120">
    <property type="component" value="Unassembled WGS sequence"/>
</dbReference>
<evidence type="ECO:0000313" key="1">
    <source>
        <dbReference type="EMBL" id="MEA5582462.1"/>
    </source>
</evidence>
<reference evidence="1 2" key="1">
    <citation type="submission" date="2023-12" db="EMBL/GenBank/DDBJ databases">
        <title>Baltic Sea Cyanobacteria.</title>
        <authorList>
            <person name="Delbaje E."/>
            <person name="Fewer D.P."/>
            <person name="Shishido T.K."/>
        </authorList>
    </citation>
    <scope>NUCLEOTIDE SEQUENCE [LARGE SCALE GENOMIC DNA]</scope>
    <source>
        <strain evidence="1 2">UHCC-0300</strain>
    </source>
</reference>
<proteinExistence type="predicted"/>
<keyword evidence="2" id="KW-1185">Reference proteome</keyword>
<sequence>MIPVTLTLKAFYQKSGFEAPCSSRSDRLDLRSLFEPHNARI</sequence>
<organism evidence="1 2">
    <name type="scientific">Nodularia harveyana UHCC-0300</name>
    <dbReference type="NCBI Taxonomy" id="2974287"/>
    <lineage>
        <taxon>Bacteria</taxon>
        <taxon>Bacillati</taxon>
        <taxon>Cyanobacteriota</taxon>
        <taxon>Cyanophyceae</taxon>
        <taxon>Nostocales</taxon>
        <taxon>Nodulariaceae</taxon>
        <taxon>Nodularia</taxon>
    </lineage>
</organism>
<name>A0ABU5UFX5_9CYAN</name>
<comment type="caution">
    <text evidence="1">The sequence shown here is derived from an EMBL/GenBank/DDBJ whole genome shotgun (WGS) entry which is preliminary data.</text>
</comment>
<protein>
    <submittedName>
        <fullName evidence="1">Uncharacterized protein</fullName>
    </submittedName>
</protein>
<evidence type="ECO:0000313" key="2">
    <source>
        <dbReference type="Proteomes" id="UP001302120"/>
    </source>
</evidence>
<dbReference type="RefSeq" id="WP_323196777.1">
    <property type="nucleotide sequence ID" value="NZ_JAYGHG010000023.1"/>
</dbReference>
<accession>A0ABU5UFX5</accession>
<gene>
    <name evidence="1" type="ORF">VB620_14070</name>
</gene>
<dbReference type="EMBL" id="JAYGHG010000023">
    <property type="protein sequence ID" value="MEA5582462.1"/>
    <property type="molecule type" value="Genomic_DNA"/>
</dbReference>